<protein>
    <recommendedName>
        <fullName evidence="3">AsmA domain-containing protein</fullName>
    </recommendedName>
</protein>
<evidence type="ECO:0000313" key="1">
    <source>
        <dbReference type="EMBL" id="MCR2745175.1"/>
    </source>
</evidence>
<dbReference type="Proteomes" id="UP001165267">
    <property type="component" value="Unassembled WGS sequence"/>
</dbReference>
<keyword evidence="2" id="KW-1185">Reference proteome</keyword>
<dbReference type="EMBL" id="JANKHG010000001">
    <property type="protein sequence ID" value="MCR2745175.1"/>
    <property type="molecule type" value="Genomic_DNA"/>
</dbReference>
<accession>A0ABT1XD32</accession>
<comment type="caution">
    <text evidence="1">The sequence shown here is derived from an EMBL/GenBank/DDBJ whole genome shotgun (WGS) entry which is preliminary data.</text>
</comment>
<name>A0ABT1XD32_9BURK</name>
<sequence length="427" mass="47214">MSKVLTTIAATLLLIVVVVIVAHGIVVPRFVWEPRLQSIQNQYPDQTINAKRVVLALSMNPQLMISEIEIDDPTRKENVKIALLRVGANGYDSFQKKRIQIDTLTLKGLAVQAEKQVDCSGLKLSCTPVLPVALTARAWQSTQVANPGFFTPQLALRNLEIEQALFSVSNQQAQQLLIGKLEQLKFQIGDTPEKNQFSLGWRLSVKSPEVDNQLYVAMNAQAELGPVREVSLKKLTTDIDGQWGGFPWTASAEQDFLVLRILQANNEQGAPFVKVNGDNLRTYVRRDDLPETHQAAFSVQQFEGGLPAQNWALKKAEWTYTHEDAQAWTFNMNYEASSGLLELLPETIAGSEGIPAEQQVRELNCVADESKIREDKPYWAWQDGWFRVLNEHPLESSSLVLCPVQQPSAGAGLAGAAESAAGTPTGK</sequence>
<organism evidence="1 2">
    <name type="scientific">Limnobacter parvus</name>
    <dbReference type="NCBI Taxonomy" id="2939690"/>
    <lineage>
        <taxon>Bacteria</taxon>
        <taxon>Pseudomonadati</taxon>
        <taxon>Pseudomonadota</taxon>
        <taxon>Betaproteobacteria</taxon>
        <taxon>Burkholderiales</taxon>
        <taxon>Burkholderiaceae</taxon>
        <taxon>Limnobacter</taxon>
    </lineage>
</organism>
<gene>
    <name evidence="1" type="ORF">NSP04_00765</name>
</gene>
<dbReference type="RefSeq" id="WP_257510426.1">
    <property type="nucleotide sequence ID" value="NZ_JANKHG010000001.1"/>
</dbReference>
<evidence type="ECO:0000313" key="2">
    <source>
        <dbReference type="Proteomes" id="UP001165267"/>
    </source>
</evidence>
<evidence type="ECO:0008006" key="3">
    <source>
        <dbReference type="Google" id="ProtNLM"/>
    </source>
</evidence>
<proteinExistence type="predicted"/>
<reference evidence="1" key="1">
    <citation type="submission" date="2022-07" db="EMBL/GenBank/DDBJ databases">
        <authorList>
            <person name="Xamxidin M."/>
        </authorList>
    </citation>
    <scope>NUCLEOTIDE SEQUENCE</scope>
    <source>
        <strain evidence="1">YS8-69</strain>
    </source>
</reference>